<evidence type="ECO:0000313" key="1">
    <source>
        <dbReference type="EMBL" id="KAI4561048.1"/>
    </source>
</evidence>
<keyword evidence="2" id="KW-1185">Reference proteome</keyword>
<organism evidence="1 2">
    <name type="scientific">Ovis ammon polii x Ovis aries</name>
    <dbReference type="NCBI Taxonomy" id="2918886"/>
    <lineage>
        <taxon>Eukaryota</taxon>
        <taxon>Metazoa</taxon>
        <taxon>Chordata</taxon>
        <taxon>Craniata</taxon>
        <taxon>Vertebrata</taxon>
        <taxon>Euteleostomi</taxon>
        <taxon>Mammalia</taxon>
        <taxon>Eutheria</taxon>
        <taxon>Laurasiatheria</taxon>
        <taxon>Artiodactyla</taxon>
        <taxon>Ruminantia</taxon>
        <taxon>Pecora</taxon>
        <taxon>Bovidae</taxon>
        <taxon>Caprinae</taxon>
        <taxon>Ovis</taxon>
    </lineage>
</organism>
<proteinExistence type="predicted"/>
<comment type="caution">
    <text evidence="1">The sequence shown here is derived from an EMBL/GenBank/DDBJ whole genome shotgun (WGS) entry which is preliminary data.</text>
</comment>
<accession>A0ACB9U8V6</accession>
<dbReference type="EMBL" id="CM043047">
    <property type="protein sequence ID" value="KAI4561048.1"/>
    <property type="molecule type" value="Genomic_DNA"/>
</dbReference>
<evidence type="ECO:0000313" key="2">
    <source>
        <dbReference type="Proteomes" id="UP001057279"/>
    </source>
</evidence>
<gene>
    <name evidence="1" type="ORF">MJG53_017677</name>
</gene>
<reference evidence="1" key="1">
    <citation type="submission" date="2022-03" db="EMBL/GenBank/DDBJ databases">
        <title>Genomic analyses of argali, domestic sheep and their hybrids provide insights into chromosomal evolution, heterosis and genetic basis of agronomic traits.</title>
        <authorList>
            <person name="Li M."/>
        </authorList>
    </citation>
    <scope>NUCLEOTIDE SEQUENCE</scope>
    <source>
        <strain evidence="1">F1 hybrid</strain>
    </source>
</reference>
<protein>
    <submittedName>
        <fullName evidence="1">Uncharacterized protein</fullName>
    </submittedName>
</protein>
<sequence>MGDPLTGAHVGDTERMEPTRPPARVQKNIPTLEESSPCSRRTRLGGARRTPGGLQAALRFLAGQSLLTAGTGLRPSLEILASRFQQVLSPPLRFFKNKTGPQPSSPKTWDSSPRNFLTQETAGPQRSLPSSSAEASPYLVSASSPAPGMEQSLERLGCCLMLGEVTLGLQPQKSVDILASAVRSVRWCEGERTVPVSAVTLDLSEEGCSRLEQKSAEQK</sequence>
<dbReference type="Proteomes" id="UP001057279">
    <property type="component" value="Linkage Group LG22"/>
</dbReference>
<name>A0ACB9U8V6_9CETA</name>